<evidence type="ECO:0000313" key="3">
    <source>
        <dbReference type="Proteomes" id="UP000244092"/>
    </source>
</evidence>
<dbReference type="GO" id="GO:0033014">
    <property type="term" value="P:tetrapyrrole biosynthetic process"/>
    <property type="evidence" value="ECO:0007669"/>
    <property type="project" value="InterPro"/>
</dbReference>
<dbReference type="CDD" id="cd06578">
    <property type="entry name" value="HemD"/>
    <property type="match status" value="1"/>
</dbReference>
<sequence>MPGHPMTNPILLITRPKRGAERFIARLDPVLLTKVDVVLSPLLEIVPTQNPVDLDAATAVVFTSANAVSFCPQGQGQGRIAYCVGEQTAEAAIAHGWRSAFAARDADDLVARLTADAPGSRLVHLAGKHRRGEIAARLTANGVQTDVVEVYDQVLLPLTTEAQAALASETRVLLPLFSPRTAGHFAAELQSVQNLQIVAISAAVVEALGENAPEDVIIAKAPTGKDMVHCIEKQLRTFSLA</sequence>
<comment type="caution">
    <text evidence="2">The sequence shown here is derived from an EMBL/GenBank/DDBJ whole genome shotgun (WGS) entry which is preliminary data.</text>
</comment>
<accession>A0A2T6CKB5</accession>
<evidence type="ECO:0000313" key="2">
    <source>
        <dbReference type="EMBL" id="PTX75945.1"/>
    </source>
</evidence>
<dbReference type="Gene3D" id="3.40.50.10090">
    <property type="match status" value="2"/>
</dbReference>
<reference evidence="2 3" key="1">
    <citation type="submission" date="2018-04" db="EMBL/GenBank/DDBJ databases">
        <title>Genomic Encyclopedia of Archaeal and Bacterial Type Strains, Phase II (KMG-II): from individual species to whole genera.</title>
        <authorList>
            <person name="Goeker M."/>
        </authorList>
    </citation>
    <scope>NUCLEOTIDE SEQUENCE [LARGE SCALE GENOMIC DNA]</scope>
    <source>
        <strain evidence="2 3">DSM 12244</strain>
    </source>
</reference>
<evidence type="ECO:0000259" key="1">
    <source>
        <dbReference type="Pfam" id="PF02602"/>
    </source>
</evidence>
<dbReference type="AlphaFoldDB" id="A0A2T6CKB5"/>
<dbReference type="InterPro" id="IPR003754">
    <property type="entry name" value="4pyrrol_synth_uPrphyn_synth"/>
</dbReference>
<protein>
    <submittedName>
        <fullName evidence="2">Uroporphyrinogen-III synthase</fullName>
    </submittedName>
</protein>
<dbReference type="InterPro" id="IPR036108">
    <property type="entry name" value="4pyrrol_syn_uPrphyn_synt_sf"/>
</dbReference>
<gene>
    <name evidence="2" type="ORF">C8N31_101606</name>
</gene>
<dbReference type="Pfam" id="PF02602">
    <property type="entry name" value="HEM4"/>
    <property type="match status" value="1"/>
</dbReference>
<proteinExistence type="predicted"/>
<organism evidence="2 3">
    <name type="scientific">Sulfitobacter mediterraneus</name>
    <dbReference type="NCBI Taxonomy" id="83219"/>
    <lineage>
        <taxon>Bacteria</taxon>
        <taxon>Pseudomonadati</taxon>
        <taxon>Pseudomonadota</taxon>
        <taxon>Alphaproteobacteria</taxon>
        <taxon>Rhodobacterales</taxon>
        <taxon>Roseobacteraceae</taxon>
        <taxon>Sulfitobacter</taxon>
    </lineage>
</organism>
<dbReference type="OrthoDB" id="7204250at2"/>
<feature type="domain" description="Tetrapyrrole biosynthesis uroporphyrinogen III synthase" evidence="1">
    <location>
        <begin position="36"/>
        <end position="228"/>
    </location>
</feature>
<dbReference type="Proteomes" id="UP000244092">
    <property type="component" value="Unassembled WGS sequence"/>
</dbReference>
<name>A0A2T6CKB5_9RHOB</name>
<dbReference type="EMBL" id="QBKU01000001">
    <property type="protein sequence ID" value="PTX75945.1"/>
    <property type="molecule type" value="Genomic_DNA"/>
</dbReference>
<dbReference type="GO" id="GO:0004852">
    <property type="term" value="F:uroporphyrinogen-III synthase activity"/>
    <property type="evidence" value="ECO:0007669"/>
    <property type="project" value="InterPro"/>
</dbReference>
<dbReference type="SUPFAM" id="SSF69618">
    <property type="entry name" value="HemD-like"/>
    <property type="match status" value="1"/>
</dbReference>